<dbReference type="PANTHER" id="PTHR45790:SF3">
    <property type="entry name" value="S-ADENOSYL-L-METHIONINE-DEPENDENT UROPORPHYRINOGEN III METHYLTRANSFERASE, CHLOROPLASTIC"/>
    <property type="match status" value="1"/>
</dbReference>
<evidence type="ECO:0000256" key="12">
    <source>
        <dbReference type="PIRSR" id="PIRSR036426-1"/>
    </source>
</evidence>
<keyword evidence="2" id="KW-0169">Cobalamin biosynthesis</keyword>
<evidence type="ECO:0000313" key="15">
    <source>
        <dbReference type="Proteomes" id="UP000193090"/>
    </source>
</evidence>
<evidence type="ECO:0000256" key="5">
    <source>
        <dbReference type="ARBA" id="ARBA00022691"/>
    </source>
</evidence>
<keyword evidence="10" id="KW-0511">Multifunctional enzyme</keyword>
<dbReference type="InterPro" id="IPR014777">
    <property type="entry name" value="4pyrrole_Mease_sub1"/>
</dbReference>
<evidence type="ECO:0000256" key="7">
    <source>
        <dbReference type="ARBA" id="ARBA00023027"/>
    </source>
</evidence>
<feature type="active site" description="Proton acceptor" evidence="12">
    <location>
        <position position="196"/>
    </location>
</feature>
<keyword evidence="8" id="KW-0456">Lyase</keyword>
<feature type="active site" description="Proton donor" evidence="12">
    <location>
        <position position="218"/>
    </location>
</feature>
<dbReference type="CDD" id="cd11642">
    <property type="entry name" value="SUMT"/>
    <property type="match status" value="1"/>
</dbReference>
<keyword evidence="3" id="KW-0489">Methyltransferase</keyword>
<name>A0A1X2EGE7_9MYCO</name>
<protein>
    <submittedName>
        <fullName evidence="14">Siroheme synthase</fullName>
    </submittedName>
</protein>
<sequence length="402" mass="41040">MSEQASENAYLVGLRLAGRKVVVVGGGNVAQRRLGLLAASGADVHVIARAATPAVEAMPGITLLLRDYRDGDLDGAWYALAATDEPAVNAAVVAEADRRQIFCVRADVAVAGSAVTPATVDHAGLLVGVLAGGEHRRSAAIRSAIAEALQTGAVSVHSPDAAPGGVALVGAGPGDPELITVRGRRLLAEADVVVADRLAPPQLLGELGPHVEVIDAAKIPYGRAMAQDAINAVLIDRARAGKFVVRLKGGDPFVFARGYEEVQACAEAGVPVTVVPGVTSAIAVPALAGVPVTHRAVNHEFVVVSGHVPPGSPESLVNWDALAKMSGTIVLLMAVERIEQFSAALLAGGRPAETPVLVVQHGTTAAEYALRATLVDAPEKIRAEGIRPPAIIVIGPVAGFGA</sequence>
<dbReference type="Gene3D" id="3.40.50.720">
    <property type="entry name" value="NAD(P)-binding Rossmann-like Domain"/>
    <property type="match status" value="1"/>
</dbReference>
<evidence type="ECO:0000256" key="9">
    <source>
        <dbReference type="ARBA" id="ARBA00023244"/>
    </source>
</evidence>
<dbReference type="EMBL" id="LQPZ01000040">
    <property type="protein sequence ID" value="ORX01130.1"/>
    <property type="molecule type" value="Genomic_DNA"/>
</dbReference>
<evidence type="ECO:0000256" key="11">
    <source>
        <dbReference type="ARBA" id="ARBA00047561"/>
    </source>
</evidence>
<dbReference type="InterPro" id="IPR012409">
    <property type="entry name" value="Sirohaem_synth"/>
</dbReference>
<dbReference type="STRING" id="1798.AWC30_14780"/>
<dbReference type="GO" id="GO:0019354">
    <property type="term" value="P:siroheme biosynthetic process"/>
    <property type="evidence" value="ECO:0007669"/>
    <property type="project" value="UniProtKB-UniPathway"/>
</dbReference>
<evidence type="ECO:0000256" key="3">
    <source>
        <dbReference type="ARBA" id="ARBA00022603"/>
    </source>
</evidence>
<keyword evidence="5" id="KW-0949">S-adenosyl-L-methionine</keyword>
<dbReference type="InterPro" id="IPR036291">
    <property type="entry name" value="NAD(P)-bd_dom_sf"/>
</dbReference>
<keyword evidence="15" id="KW-1185">Reference proteome</keyword>
<dbReference type="InterPro" id="IPR006366">
    <property type="entry name" value="CobA/CysG_C"/>
</dbReference>
<evidence type="ECO:0000259" key="13">
    <source>
        <dbReference type="Pfam" id="PF00590"/>
    </source>
</evidence>
<comment type="catalytic activity">
    <reaction evidence="11">
        <text>precorrin-2 + NAD(+) = sirohydrochlorin + NADH + 2 H(+)</text>
        <dbReference type="Rhea" id="RHEA:15613"/>
        <dbReference type="ChEBI" id="CHEBI:15378"/>
        <dbReference type="ChEBI" id="CHEBI:57540"/>
        <dbReference type="ChEBI" id="CHEBI:57945"/>
        <dbReference type="ChEBI" id="CHEBI:58351"/>
        <dbReference type="ChEBI" id="CHEBI:58827"/>
        <dbReference type="EC" id="1.3.1.76"/>
    </reaction>
</comment>
<dbReference type="NCBIfam" id="NF004790">
    <property type="entry name" value="PRK06136.1"/>
    <property type="match status" value="1"/>
</dbReference>
<dbReference type="InterPro" id="IPR050161">
    <property type="entry name" value="Siro_Cobalamin_biosynth"/>
</dbReference>
<dbReference type="OrthoDB" id="9815856at2"/>
<comment type="caution">
    <text evidence="14">The sequence shown here is derived from an EMBL/GenBank/DDBJ whole genome shotgun (WGS) entry which is preliminary data.</text>
</comment>
<dbReference type="Pfam" id="PF00590">
    <property type="entry name" value="TP_methylase"/>
    <property type="match status" value="1"/>
</dbReference>
<accession>A0A1X2EGE7</accession>
<dbReference type="PIRSF" id="PIRSF036426">
    <property type="entry name" value="Sirohaem_synth"/>
    <property type="match status" value="1"/>
</dbReference>
<dbReference type="InterPro" id="IPR006367">
    <property type="entry name" value="Sirohaem_synthase_N"/>
</dbReference>
<dbReference type="Pfam" id="PF13241">
    <property type="entry name" value="NAD_binding_7"/>
    <property type="match status" value="1"/>
</dbReference>
<dbReference type="InterPro" id="IPR000878">
    <property type="entry name" value="4pyrrol_Mease"/>
</dbReference>
<dbReference type="GO" id="GO:0051287">
    <property type="term" value="F:NAD binding"/>
    <property type="evidence" value="ECO:0007669"/>
    <property type="project" value="InterPro"/>
</dbReference>
<evidence type="ECO:0000256" key="1">
    <source>
        <dbReference type="ARBA" id="ARBA00005010"/>
    </source>
</evidence>
<keyword evidence="7" id="KW-0520">NAD</keyword>
<keyword evidence="4" id="KW-0808">Transferase</keyword>
<dbReference type="InterPro" id="IPR035996">
    <property type="entry name" value="4pyrrol_Methylase_sf"/>
</dbReference>
<dbReference type="NCBIfam" id="TIGR01469">
    <property type="entry name" value="cobA_cysG_Cterm"/>
    <property type="match status" value="1"/>
</dbReference>
<dbReference type="InterPro" id="IPR014776">
    <property type="entry name" value="4pyrrole_Mease_sub2"/>
</dbReference>
<dbReference type="Gene3D" id="3.40.1010.10">
    <property type="entry name" value="Cobalt-precorrin-4 Transmethylase, Domain 1"/>
    <property type="match status" value="1"/>
</dbReference>
<gene>
    <name evidence="14" type="ORF">AWC30_14780</name>
</gene>
<keyword evidence="9" id="KW-0627">Porphyrin biosynthesis</keyword>
<evidence type="ECO:0000313" key="14">
    <source>
        <dbReference type="EMBL" id="ORX01130.1"/>
    </source>
</evidence>
<evidence type="ECO:0000256" key="2">
    <source>
        <dbReference type="ARBA" id="ARBA00022573"/>
    </source>
</evidence>
<evidence type="ECO:0000256" key="6">
    <source>
        <dbReference type="ARBA" id="ARBA00023002"/>
    </source>
</evidence>
<dbReference type="AlphaFoldDB" id="A0A1X2EGE7"/>
<dbReference type="PANTHER" id="PTHR45790">
    <property type="entry name" value="SIROHEME SYNTHASE-RELATED"/>
    <property type="match status" value="1"/>
</dbReference>
<dbReference type="FunFam" id="3.40.1010.10:FF:000003">
    <property type="entry name" value="Putative Uroporphyrinogen-III C-methyltransferase"/>
    <property type="match status" value="1"/>
</dbReference>
<evidence type="ECO:0000256" key="8">
    <source>
        <dbReference type="ARBA" id="ARBA00023239"/>
    </source>
</evidence>
<dbReference type="PROSITE" id="PS00839">
    <property type="entry name" value="SUMT_1"/>
    <property type="match status" value="1"/>
</dbReference>
<evidence type="ECO:0000256" key="10">
    <source>
        <dbReference type="ARBA" id="ARBA00023268"/>
    </source>
</evidence>
<dbReference type="SUPFAM" id="SSF51735">
    <property type="entry name" value="NAD(P)-binding Rossmann-fold domains"/>
    <property type="match status" value="1"/>
</dbReference>
<dbReference type="GO" id="GO:0004851">
    <property type="term" value="F:uroporphyrin-III C-methyltransferase activity"/>
    <property type="evidence" value="ECO:0007669"/>
    <property type="project" value="InterPro"/>
</dbReference>
<dbReference type="GO" id="GO:0009236">
    <property type="term" value="P:cobalamin biosynthetic process"/>
    <property type="evidence" value="ECO:0007669"/>
    <property type="project" value="UniProtKB-KW"/>
</dbReference>
<dbReference type="Gene3D" id="3.30.950.10">
    <property type="entry name" value="Methyltransferase, Cobalt-precorrin-4 Transmethylase, Domain 2"/>
    <property type="match status" value="1"/>
</dbReference>
<dbReference type="InterPro" id="IPR003043">
    <property type="entry name" value="Uropor_MeTrfase_CS"/>
</dbReference>
<organism evidence="14 15">
    <name type="scientific">Mycolicibacillus trivialis</name>
    <dbReference type="NCBI Taxonomy" id="1798"/>
    <lineage>
        <taxon>Bacteria</taxon>
        <taxon>Bacillati</taxon>
        <taxon>Actinomycetota</taxon>
        <taxon>Actinomycetes</taxon>
        <taxon>Mycobacteriales</taxon>
        <taxon>Mycobacteriaceae</taxon>
        <taxon>Mycolicibacillus</taxon>
    </lineage>
</organism>
<feature type="domain" description="Tetrapyrrole methylase" evidence="13">
    <location>
        <begin position="166"/>
        <end position="375"/>
    </location>
</feature>
<reference evidence="14 15" key="1">
    <citation type="submission" date="2016-01" db="EMBL/GenBank/DDBJ databases">
        <title>The new phylogeny of the genus Mycobacterium.</title>
        <authorList>
            <person name="Tarcisio F."/>
            <person name="Conor M."/>
            <person name="Antonella G."/>
            <person name="Elisabetta G."/>
            <person name="Giulia F.S."/>
            <person name="Sara T."/>
            <person name="Anna F."/>
            <person name="Clotilde B."/>
            <person name="Roberto B."/>
            <person name="Veronica D.S."/>
            <person name="Fabio R."/>
            <person name="Monica P."/>
            <person name="Olivier J."/>
            <person name="Enrico T."/>
            <person name="Nicola S."/>
        </authorList>
    </citation>
    <scope>NUCLEOTIDE SEQUENCE [LARGE SCALE GENOMIC DNA]</scope>
    <source>
        <strain evidence="14 15">DSM 44153</strain>
    </source>
</reference>
<proteinExistence type="predicted"/>
<dbReference type="NCBIfam" id="TIGR01470">
    <property type="entry name" value="cysG_Nterm"/>
    <property type="match status" value="1"/>
</dbReference>
<comment type="pathway">
    <text evidence="1">Porphyrin-containing compound metabolism; siroheme biosynthesis; sirohydrochlorin from precorrin-2: step 1/1.</text>
</comment>
<dbReference type="UniPathway" id="UPA00262">
    <property type="reaction ID" value="UER00222"/>
</dbReference>
<keyword evidence="6" id="KW-0560">Oxidoreductase</keyword>
<dbReference type="RefSeq" id="WP_085110958.1">
    <property type="nucleotide sequence ID" value="NZ_JACKSN010000188.1"/>
</dbReference>
<dbReference type="Proteomes" id="UP000193090">
    <property type="component" value="Unassembled WGS sequence"/>
</dbReference>
<dbReference type="GO" id="GO:0043115">
    <property type="term" value="F:precorrin-2 dehydrogenase activity"/>
    <property type="evidence" value="ECO:0007669"/>
    <property type="project" value="UniProtKB-EC"/>
</dbReference>
<evidence type="ECO:0000256" key="4">
    <source>
        <dbReference type="ARBA" id="ARBA00022679"/>
    </source>
</evidence>
<dbReference type="SUPFAM" id="SSF53790">
    <property type="entry name" value="Tetrapyrrole methylase"/>
    <property type="match status" value="1"/>
</dbReference>
<dbReference type="GO" id="GO:0032259">
    <property type="term" value="P:methylation"/>
    <property type="evidence" value="ECO:0007669"/>
    <property type="project" value="UniProtKB-KW"/>
</dbReference>
<dbReference type="GO" id="GO:0051266">
    <property type="term" value="F:sirohydrochlorin ferrochelatase activity"/>
    <property type="evidence" value="ECO:0007669"/>
    <property type="project" value="InterPro"/>
</dbReference>